<gene>
    <name evidence="6" type="ORF">OLC1_LOCUS17380</name>
</gene>
<dbReference type="CDD" id="cd03784">
    <property type="entry name" value="GT1_Gtf-like"/>
    <property type="match status" value="1"/>
</dbReference>
<protein>
    <recommendedName>
        <fullName evidence="5">Glycosyltransferase</fullName>
        <ecNumber evidence="5">2.4.1.-</ecNumber>
    </recommendedName>
</protein>
<dbReference type="EMBL" id="OX459123">
    <property type="protein sequence ID" value="CAI9109486.1"/>
    <property type="molecule type" value="Genomic_DNA"/>
</dbReference>
<dbReference type="Proteomes" id="UP001161247">
    <property type="component" value="Chromosome 6"/>
</dbReference>
<dbReference type="EC" id="2.4.1.-" evidence="5"/>
<evidence type="ECO:0000313" key="7">
    <source>
        <dbReference type="Proteomes" id="UP001161247"/>
    </source>
</evidence>
<proteinExistence type="inferred from homology"/>
<accession>A0AAV1DR21</accession>
<dbReference type="Pfam" id="PF00201">
    <property type="entry name" value="UDPGT"/>
    <property type="match status" value="1"/>
</dbReference>
<keyword evidence="3 4" id="KW-0808">Transferase</keyword>
<dbReference type="InterPro" id="IPR035595">
    <property type="entry name" value="UDP_glycos_trans_CS"/>
</dbReference>
<dbReference type="PANTHER" id="PTHR11926">
    <property type="entry name" value="GLUCOSYL/GLUCURONOSYL TRANSFERASES"/>
    <property type="match status" value="1"/>
</dbReference>
<comment type="similarity">
    <text evidence="1 4">Belongs to the UDP-glycosyltransferase family.</text>
</comment>
<evidence type="ECO:0000256" key="5">
    <source>
        <dbReference type="RuleBase" id="RU362057"/>
    </source>
</evidence>
<keyword evidence="7" id="KW-1185">Reference proteome</keyword>
<reference evidence="6" key="1">
    <citation type="submission" date="2023-03" db="EMBL/GenBank/DDBJ databases">
        <authorList>
            <person name="Julca I."/>
        </authorList>
    </citation>
    <scope>NUCLEOTIDE SEQUENCE</scope>
</reference>
<sequence>MGKELVRKPHAVCIPYPCQSHISAMLKLAKLLHHKGFHITYVHTEYNYNRLLKTRGSDSVKGSPDFNFETIPDGLPPAENDDVTQDVFQLCMSTAKNCHAPFLELLNKLNKKAEAAGDGSSPPVTCIISDAFMSFTLQAAEELGIPNVQSWTLSAFATMCFIHVPHFKERGYVPLKDASYFTNGYMDQSVDWIPGIKSIKLKHVPTVTWTTDPNDPFLAYLLDLMPRTCKGSATIINTFDALEHDVLKQFPTLVDQVYSIGPVHTHAKVVQYGDKDNKVESIKSNLWKEDDGCIEWLNSKEKGSVAYVNFGSITIMTKDQLVEFAWGLANSMQNFLWIIRPDLVPEGAVLPPEFIKATKGRGMLANWCNQELVLNHPSVSVFLTHCGWNSVIESLAGGVPMICWPFFADQQTNSLCVCDYWGVGVEIDSNVDRVALEKVVREMMEGDKGKELKKKALEWKDKADEAVRPGVGSSYTNLNNLIQDVLLKPKHKSYV</sequence>
<evidence type="ECO:0000256" key="2">
    <source>
        <dbReference type="ARBA" id="ARBA00022676"/>
    </source>
</evidence>
<dbReference type="GO" id="GO:0080044">
    <property type="term" value="F:quercetin 7-O-glucosyltransferase activity"/>
    <property type="evidence" value="ECO:0007669"/>
    <property type="project" value="TreeGrafter"/>
</dbReference>
<evidence type="ECO:0000256" key="4">
    <source>
        <dbReference type="RuleBase" id="RU003718"/>
    </source>
</evidence>
<dbReference type="FunFam" id="3.40.50.2000:FF:000027">
    <property type="entry name" value="Glycosyltransferase"/>
    <property type="match status" value="1"/>
</dbReference>
<dbReference type="GO" id="GO:0080043">
    <property type="term" value="F:quercetin 3-O-glucosyltransferase activity"/>
    <property type="evidence" value="ECO:0007669"/>
    <property type="project" value="TreeGrafter"/>
</dbReference>
<dbReference type="FunFam" id="3.40.50.2000:FF:000065">
    <property type="entry name" value="Glycosyltransferase"/>
    <property type="match status" value="1"/>
</dbReference>
<evidence type="ECO:0000313" key="6">
    <source>
        <dbReference type="EMBL" id="CAI9109486.1"/>
    </source>
</evidence>
<evidence type="ECO:0000256" key="1">
    <source>
        <dbReference type="ARBA" id="ARBA00009995"/>
    </source>
</evidence>
<dbReference type="AlphaFoldDB" id="A0AAV1DR21"/>
<dbReference type="PROSITE" id="PS00375">
    <property type="entry name" value="UDPGT"/>
    <property type="match status" value="1"/>
</dbReference>
<name>A0AAV1DR21_OLDCO</name>
<organism evidence="6 7">
    <name type="scientific">Oldenlandia corymbosa var. corymbosa</name>
    <dbReference type="NCBI Taxonomy" id="529605"/>
    <lineage>
        <taxon>Eukaryota</taxon>
        <taxon>Viridiplantae</taxon>
        <taxon>Streptophyta</taxon>
        <taxon>Embryophyta</taxon>
        <taxon>Tracheophyta</taxon>
        <taxon>Spermatophyta</taxon>
        <taxon>Magnoliopsida</taxon>
        <taxon>eudicotyledons</taxon>
        <taxon>Gunneridae</taxon>
        <taxon>Pentapetalae</taxon>
        <taxon>asterids</taxon>
        <taxon>lamiids</taxon>
        <taxon>Gentianales</taxon>
        <taxon>Rubiaceae</taxon>
        <taxon>Rubioideae</taxon>
        <taxon>Spermacoceae</taxon>
        <taxon>Hedyotis-Oldenlandia complex</taxon>
        <taxon>Oldenlandia</taxon>
    </lineage>
</organism>
<evidence type="ECO:0000256" key="3">
    <source>
        <dbReference type="ARBA" id="ARBA00022679"/>
    </source>
</evidence>
<dbReference type="PANTHER" id="PTHR11926:SF774">
    <property type="entry name" value="UDP-GLYCOSYLTRANSFERASE 85A1-RELATED"/>
    <property type="match status" value="1"/>
</dbReference>
<keyword evidence="2 4" id="KW-0328">Glycosyltransferase</keyword>
<dbReference type="InterPro" id="IPR002213">
    <property type="entry name" value="UDP_glucos_trans"/>
</dbReference>
<dbReference type="SUPFAM" id="SSF53756">
    <property type="entry name" value="UDP-Glycosyltransferase/glycogen phosphorylase"/>
    <property type="match status" value="1"/>
</dbReference>
<dbReference type="Gene3D" id="3.40.50.2000">
    <property type="entry name" value="Glycogen Phosphorylase B"/>
    <property type="match status" value="2"/>
</dbReference>